<dbReference type="GO" id="GO:0044874">
    <property type="term" value="P:lipoprotein localization to outer membrane"/>
    <property type="evidence" value="ECO:0007669"/>
    <property type="project" value="UniProtKB-ARBA"/>
</dbReference>
<comment type="similarity">
    <text evidence="1">Belongs to the ABC transporter superfamily.</text>
</comment>
<proteinExistence type="inferred from homology"/>
<dbReference type="GO" id="GO:0089705">
    <property type="term" value="P:protein localization to outer membrane"/>
    <property type="evidence" value="ECO:0007669"/>
    <property type="project" value="UniProtKB-ARBA"/>
</dbReference>
<evidence type="ECO:0000256" key="7">
    <source>
        <dbReference type="ARBA" id="ARBA00023136"/>
    </source>
</evidence>
<evidence type="ECO:0000259" key="8">
    <source>
        <dbReference type="PROSITE" id="PS50893"/>
    </source>
</evidence>
<dbReference type="GO" id="GO:0005524">
    <property type="term" value="F:ATP binding"/>
    <property type="evidence" value="ECO:0007669"/>
    <property type="project" value="UniProtKB-KW"/>
</dbReference>
<dbReference type="InterPro" id="IPR017911">
    <property type="entry name" value="MacB-like_ATP-bd"/>
</dbReference>
<dbReference type="PANTHER" id="PTHR24220:SF689">
    <property type="entry name" value="LIPOPROTEIN-RELEASING SYSTEM ATP-BINDING PROTEIN LOLD"/>
    <property type="match status" value="1"/>
</dbReference>
<dbReference type="InterPro" id="IPR003439">
    <property type="entry name" value="ABC_transporter-like_ATP-bd"/>
</dbReference>
<dbReference type="SMART" id="SM00382">
    <property type="entry name" value="AAA"/>
    <property type="match status" value="1"/>
</dbReference>
<dbReference type="PANTHER" id="PTHR24220">
    <property type="entry name" value="IMPORT ATP-BINDING PROTEIN"/>
    <property type="match status" value="1"/>
</dbReference>
<evidence type="ECO:0000256" key="5">
    <source>
        <dbReference type="ARBA" id="ARBA00022840"/>
    </source>
</evidence>
<accession>A0A3A4P2M5</accession>
<feature type="domain" description="ABC transporter" evidence="8">
    <location>
        <begin position="5"/>
        <end position="233"/>
    </location>
</feature>
<evidence type="ECO:0000313" key="10">
    <source>
        <dbReference type="Proteomes" id="UP000265882"/>
    </source>
</evidence>
<protein>
    <submittedName>
        <fullName evidence="9">ABC transporter ATP-binding protein</fullName>
    </submittedName>
</protein>
<keyword evidence="5 9" id="KW-0067">ATP-binding</keyword>
<organism evidence="9 10">
    <name type="scientific">Abyssobacteria bacterium (strain SURF_5)</name>
    <dbReference type="NCBI Taxonomy" id="2093360"/>
    <lineage>
        <taxon>Bacteria</taxon>
        <taxon>Pseudomonadati</taxon>
        <taxon>Candidatus Hydrogenedentota</taxon>
        <taxon>Candidatus Abyssobacteria</taxon>
    </lineage>
</organism>
<name>A0A3A4P2M5_ABYX5</name>
<dbReference type="CDD" id="cd03255">
    <property type="entry name" value="ABC_MJ0796_LolCDE_FtsE"/>
    <property type="match status" value="1"/>
</dbReference>
<dbReference type="PROSITE" id="PS00211">
    <property type="entry name" value="ABC_TRANSPORTER_1"/>
    <property type="match status" value="1"/>
</dbReference>
<reference evidence="9 10" key="1">
    <citation type="journal article" date="2017" name="ISME J.">
        <title>Energy and carbon metabolisms in a deep terrestrial subsurface fluid microbial community.</title>
        <authorList>
            <person name="Momper L."/>
            <person name="Jungbluth S.P."/>
            <person name="Lee M.D."/>
            <person name="Amend J.P."/>
        </authorList>
    </citation>
    <scope>NUCLEOTIDE SEQUENCE [LARGE SCALE GENOMIC DNA]</scope>
    <source>
        <strain evidence="9">SURF_5</strain>
    </source>
</reference>
<keyword evidence="4" id="KW-0547">Nucleotide-binding</keyword>
<dbReference type="InterPro" id="IPR003593">
    <property type="entry name" value="AAA+_ATPase"/>
</dbReference>
<dbReference type="Gene3D" id="3.40.50.300">
    <property type="entry name" value="P-loop containing nucleotide triphosphate hydrolases"/>
    <property type="match status" value="1"/>
</dbReference>
<evidence type="ECO:0000256" key="2">
    <source>
        <dbReference type="ARBA" id="ARBA00022448"/>
    </source>
</evidence>
<dbReference type="InterPro" id="IPR017871">
    <property type="entry name" value="ABC_transporter-like_CS"/>
</dbReference>
<sequence>MNELIRAKGLTKRYVSGKSELEVLKGIDLTICAGEIILIYGSSGVGKSTLLHILGTLDKPTTGTLSYGEIEINKLGEKALARLRNKRIGFVFQFYHLLPEFTAFENVSLPAMVNGYRMKEARNRAQRLIEAVGLSERMNHKPDELSGGEQQRIAIARALINGPDVVFADEPTGNLDEVTSAGIYKVIRQLNEEMGTTFVIVTHESSLARGAHRALHMVDGRIEREQQHDMSYMQR</sequence>
<dbReference type="GO" id="GO:0022857">
    <property type="term" value="F:transmembrane transporter activity"/>
    <property type="evidence" value="ECO:0007669"/>
    <property type="project" value="TreeGrafter"/>
</dbReference>
<keyword evidence="6" id="KW-1278">Translocase</keyword>
<keyword evidence="3" id="KW-1003">Cell membrane</keyword>
<dbReference type="InterPro" id="IPR015854">
    <property type="entry name" value="ABC_transpr_LolD-like"/>
</dbReference>
<keyword evidence="2" id="KW-0813">Transport</keyword>
<dbReference type="AlphaFoldDB" id="A0A3A4P2M5"/>
<dbReference type="GO" id="GO:0005886">
    <property type="term" value="C:plasma membrane"/>
    <property type="evidence" value="ECO:0007669"/>
    <property type="project" value="TreeGrafter"/>
</dbReference>
<dbReference type="GO" id="GO:0016887">
    <property type="term" value="F:ATP hydrolysis activity"/>
    <property type="evidence" value="ECO:0007669"/>
    <property type="project" value="InterPro"/>
</dbReference>
<evidence type="ECO:0000313" key="9">
    <source>
        <dbReference type="EMBL" id="RJP23610.1"/>
    </source>
</evidence>
<evidence type="ECO:0000256" key="1">
    <source>
        <dbReference type="ARBA" id="ARBA00005417"/>
    </source>
</evidence>
<evidence type="ECO:0000256" key="4">
    <source>
        <dbReference type="ARBA" id="ARBA00022741"/>
    </source>
</evidence>
<dbReference type="Pfam" id="PF00005">
    <property type="entry name" value="ABC_tran"/>
    <property type="match status" value="1"/>
</dbReference>
<dbReference type="PROSITE" id="PS50893">
    <property type="entry name" value="ABC_TRANSPORTER_2"/>
    <property type="match status" value="1"/>
</dbReference>
<dbReference type="InterPro" id="IPR027417">
    <property type="entry name" value="P-loop_NTPase"/>
</dbReference>
<keyword evidence="7" id="KW-0472">Membrane</keyword>
<dbReference type="SUPFAM" id="SSF52540">
    <property type="entry name" value="P-loop containing nucleoside triphosphate hydrolases"/>
    <property type="match status" value="1"/>
</dbReference>
<evidence type="ECO:0000256" key="6">
    <source>
        <dbReference type="ARBA" id="ARBA00022967"/>
    </source>
</evidence>
<dbReference type="FunFam" id="3.40.50.300:FF:000230">
    <property type="entry name" value="Lipoprotein-releasing system ATP-binding protein LolD"/>
    <property type="match status" value="1"/>
</dbReference>
<evidence type="ECO:0000256" key="3">
    <source>
        <dbReference type="ARBA" id="ARBA00022475"/>
    </source>
</evidence>
<dbReference type="Proteomes" id="UP000265882">
    <property type="component" value="Unassembled WGS sequence"/>
</dbReference>
<comment type="caution">
    <text evidence="9">The sequence shown here is derived from an EMBL/GenBank/DDBJ whole genome shotgun (WGS) entry which is preliminary data.</text>
</comment>
<dbReference type="EMBL" id="QZKU01000044">
    <property type="protein sequence ID" value="RJP23610.1"/>
    <property type="molecule type" value="Genomic_DNA"/>
</dbReference>
<gene>
    <name evidence="9" type="ORF">C4520_05840</name>
</gene>